<proteinExistence type="predicted"/>
<evidence type="ECO:0000313" key="2">
    <source>
        <dbReference type="Proteomes" id="UP001223144"/>
    </source>
</evidence>
<dbReference type="Pfam" id="PF20062">
    <property type="entry name" value="DUF6461"/>
    <property type="match status" value="1"/>
</dbReference>
<reference evidence="1 2" key="1">
    <citation type="submission" date="2023-04" db="EMBL/GenBank/DDBJ databases">
        <title>Streptomyces chengmaiensis sp. nov. isolated from the stem of mangrove plant in Hainan.</title>
        <authorList>
            <person name="Huang X."/>
            <person name="Zhou S."/>
            <person name="Chu X."/>
            <person name="Xie Y."/>
            <person name="Lin Y."/>
        </authorList>
    </citation>
    <scope>NUCLEOTIDE SEQUENCE [LARGE SCALE GENOMIC DNA]</scope>
    <source>
        <strain evidence="1 2">HNM0663</strain>
    </source>
</reference>
<evidence type="ECO:0000313" key="1">
    <source>
        <dbReference type="EMBL" id="MDH2389876.1"/>
    </source>
</evidence>
<name>A0ABT6HMB6_9ACTN</name>
<dbReference type="InterPro" id="IPR045592">
    <property type="entry name" value="DUF6461"/>
</dbReference>
<comment type="caution">
    <text evidence="1">The sequence shown here is derived from an EMBL/GenBank/DDBJ whole genome shotgun (WGS) entry which is preliminary data.</text>
</comment>
<dbReference type="RefSeq" id="WP_279928201.1">
    <property type="nucleotide sequence ID" value="NZ_JARWBG010000013.1"/>
</dbReference>
<dbReference type="EMBL" id="JARWBG010000013">
    <property type="protein sequence ID" value="MDH2389876.1"/>
    <property type="molecule type" value="Genomic_DNA"/>
</dbReference>
<accession>A0ABT6HMB6</accession>
<sequence>MTDGTIWLAAPQSIAFGGYHVVLARGLPPEVLADRLAATVSGELCIAVAVGEHTGDTLVDLMDDTFGDSFEGIGLRIGRTGDWAYAVAYGGWWGEFGSVTPISRDGVHVCLLEYEEENGKPVPPQFEYAYDGRLLSACNLYLDASWGYEGVEGDPATAARLQDCLTAAGLPDHERDEREVHRTALGVVERFFGLSLPKEPIVEGMLPAVVLEPA</sequence>
<gene>
    <name evidence="1" type="ORF">QCN29_13965</name>
</gene>
<keyword evidence="2" id="KW-1185">Reference proteome</keyword>
<organism evidence="1 2">
    <name type="scientific">Streptomyces chengmaiensis</name>
    <dbReference type="NCBI Taxonomy" id="3040919"/>
    <lineage>
        <taxon>Bacteria</taxon>
        <taxon>Bacillati</taxon>
        <taxon>Actinomycetota</taxon>
        <taxon>Actinomycetes</taxon>
        <taxon>Kitasatosporales</taxon>
        <taxon>Streptomycetaceae</taxon>
        <taxon>Streptomyces</taxon>
    </lineage>
</organism>
<protein>
    <submittedName>
        <fullName evidence="1">Uncharacterized protein</fullName>
    </submittedName>
</protein>
<dbReference type="Proteomes" id="UP001223144">
    <property type="component" value="Unassembled WGS sequence"/>
</dbReference>